<evidence type="ECO:0000313" key="3">
    <source>
        <dbReference type="Proteomes" id="UP000294830"/>
    </source>
</evidence>
<dbReference type="InterPro" id="IPR022742">
    <property type="entry name" value="Hydrolase_4"/>
</dbReference>
<dbReference type="InterPro" id="IPR051044">
    <property type="entry name" value="MAG_DAG_Lipase"/>
</dbReference>
<name>A0A4V2RQB6_9BACT</name>
<evidence type="ECO:0000313" key="2">
    <source>
        <dbReference type="EMBL" id="TCN70560.1"/>
    </source>
</evidence>
<accession>A0A4V2RQB6</accession>
<dbReference type="EMBL" id="SLWB01000003">
    <property type="protein sequence ID" value="TCN70560.1"/>
    <property type="molecule type" value="Genomic_DNA"/>
</dbReference>
<protein>
    <submittedName>
        <fullName evidence="2">Alpha-beta hydrolase superfamily lysophospholipase</fullName>
    </submittedName>
</protein>
<dbReference type="Pfam" id="PF12146">
    <property type="entry name" value="Hydrolase_4"/>
    <property type="match status" value="1"/>
</dbReference>
<keyword evidence="3" id="KW-1185">Reference proteome</keyword>
<gene>
    <name evidence="2" type="ORF">CLV25_10375</name>
</gene>
<dbReference type="GO" id="GO:0016787">
    <property type="term" value="F:hydrolase activity"/>
    <property type="evidence" value="ECO:0007669"/>
    <property type="project" value="UniProtKB-KW"/>
</dbReference>
<dbReference type="RefSeq" id="WP_131838425.1">
    <property type="nucleotide sequence ID" value="NZ_SLWB01000003.1"/>
</dbReference>
<dbReference type="InterPro" id="IPR029058">
    <property type="entry name" value="AB_hydrolase_fold"/>
</dbReference>
<dbReference type="AlphaFoldDB" id="A0A4V2RQB6"/>
<evidence type="ECO:0000259" key="1">
    <source>
        <dbReference type="Pfam" id="PF12146"/>
    </source>
</evidence>
<organism evidence="2 3">
    <name type="scientific">Acetobacteroides hydrogenigenes</name>
    <dbReference type="NCBI Taxonomy" id="979970"/>
    <lineage>
        <taxon>Bacteria</taxon>
        <taxon>Pseudomonadati</taxon>
        <taxon>Bacteroidota</taxon>
        <taxon>Bacteroidia</taxon>
        <taxon>Bacteroidales</taxon>
        <taxon>Rikenellaceae</taxon>
        <taxon>Acetobacteroides</taxon>
    </lineage>
</organism>
<feature type="domain" description="Serine aminopeptidase S33" evidence="1">
    <location>
        <begin position="30"/>
        <end position="240"/>
    </location>
</feature>
<keyword evidence="2" id="KW-0378">Hydrolase</keyword>
<dbReference type="Gene3D" id="3.40.50.1820">
    <property type="entry name" value="alpha/beta hydrolase"/>
    <property type="match status" value="1"/>
</dbReference>
<proteinExistence type="predicted"/>
<dbReference type="Proteomes" id="UP000294830">
    <property type="component" value="Unassembled WGS sequence"/>
</dbReference>
<dbReference type="PANTHER" id="PTHR11614">
    <property type="entry name" value="PHOSPHOLIPASE-RELATED"/>
    <property type="match status" value="1"/>
</dbReference>
<comment type="caution">
    <text evidence="2">The sequence shown here is derived from an EMBL/GenBank/DDBJ whole genome shotgun (WGS) entry which is preliminary data.</text>
</comment>
<reference evidence="2 3" key="1">
    <citation type="submission" date="2019-03" db="EMBL/GenBank/DDBJ databases">
        <title>Genomic Encyclopedia of Archaeal and Bacterial Type Strains, Phase II (KMG-II): from individual species to whole genera.</title>
        <authorList>
            <person name="Goeker M."/>
        </authorList>
    </citation>
    <scope>NUCLEOTIDE SEQUENCE [LARGE SCALE GENOMIC DNA]</scope>
    <source>
        <strain evidence="2 3">RL-C</strain>
    </source>
</reference>
<dbReference type="OrthoDB" id="9801217at2"/>
<dbReference type="SUPFAM" id="SSF53474">
    <property type="entry name" value="alpha/beta-Hydrolases"/>
    <property type="match status" value="1"/>
</dbReference>
<sequence>MSYSIQPLELTPDYEGRVVATIISKRASQPSKSAVLYVHGFIDYFFQDHLADRFADAGYSFYALELRKYGRSLLPHQHPNYCRNIREYFEEIDQAIERICEDGNTKLLLMGHSTGGLITSLYASNGKYADKVSALLLNSPFLEFNVSRSTRLATLVVSTICRPFPYANICGVLSPLYAQSVHSSHKGEWDFDLAWKPIEGFPSYYRWILAIRDGHKEVKKGLGIKCPILLMHSARSFVPKSWSDDIQRADVVLNIEHMKRYGRLLGRNITFHEVPDGMHDLTLSRKDVRDRVLDTMVAWADEVMG</sequence>